<proteinExistence type="predicted"/>
<protein>
    <submittedName>
        <fullName evidence="3">HIT family protein</fullName>
    </submittedName>
</protein>
<feature type="short sequence motif" description="Histidine triad motif" evidence="1">
    <location>
        <begin position="88"/>
        <end position="92"/>
    </location>
</feature>
<accession>A0ABT0BQ09</accession>
<evidence type="ECO:0000313" key="4">
    <source>
        <dbReference type="Proteomes" id="UP001202281"/>
    </source>
</evidence>
<dbReference type="Pfam" id="PF01230">
    <property type="entry name" value="HIT"/>
    <property type="match status" value="1"/>
</dbReference>
<gene>
    <name evidence="3" type="ORF">MTR66_09890</name>
</gene>
<dbReference type="InterPro" id="IPR036265">
    <property type="entry name" value="HIT-like_sf"/>
</dbReference>
<dbReference type="Gene3D" id="3.30.428.10">
    <property type="entry name" value="HIT-like"/>
    <property type="match status" value="1"/>
</dbReference>
<reference evidence="3 4" key="1">
    <citation type="submission" date="2022-04" db="EMBL/GenBank/DDBJ databases">
        <title>Identification of a novel bacterium isolated from mangrove sediments.</title>
        <authorList>
            <person name="Pan X."/>
        </authorList>
    </citation>
    <scope>NUCLEOTIDE SEQUENCE [LARGE SCALE GENOMIC DNA]</scope>
    <source>
        <strain evidence="3 4">B2638</strain>
    </source>
</reference>
<dbReference type="PROSITE" id="PS51084">
    <property type="entry name" value="HIT_2"/>
    <property type="match status" value="1"/>
</dbReference>
<evidence type="ECO:0000313" key="3">
    <source>
        <dbReference type="EMBL" id="MCJ2187123.1"/>
    </source>
</evidence>
<comment type="caution">
    <text evidence="3">The sequence shown here is derived from an EMBL/GenBank/DDBJ whole genome shotgun (WGS) entry which is preliminary data.</text>
</comment>
<dbReference type="InterPro" id="IPR011146">
    <property type="entry name" value="HIT-like"/>
</dbReference>
<dbReference type="Proteomes" id="UP001202281">
    <property type="component" value="Unassembled WGS sequence"/>
</dbReference>
<name>A0ABT0BQ09_9SPHN</name>
<dbReference type="SUPFAM" id="SSF54197">
    <property type="entry name" value="HIT-like"/>
    <property type="match status" value="1"/>
</dbReference>
<keyword evidence="4" id="KW-1185">Reference proteome</keyword>
<evidence type="ECO:0000259" key="2">
    <source>
        <dbReference type="PROSITE" id="PS51084"/>
    </source>
</evidence>
<sequence length="142" mass="15620">MNATMEKFGYPATLVAEFEHWVVLARPAQPSLGALVLAAKSDATAFSDLPGEAHGELKQVTTAIEQALHRAVDYAKLNYLMLMMVDPHVHFHVVPRYEGAREWQGREFVDAGWPKVPDLGQAVALEGEDLAALVAWLKGHFA</sequence>
<evidence type="ECO:0000256" key="1">
    <source>
        <dbReference type="PROSITE-ProRule" id="PRU00464"/>
    </source>
</evidence>
<organism evidence="3 4">
    <name type="scientific">Novosphingobium beihaiensis</name>
    <dbReference type="NCBI Taxonomy" id="2930389"/>
    <lineage>
        <taxon>Bacteria</taxon>
        <taxon>Pseudomonadati</taxon>
        <taxon>Pseudomonadota</taxon>
        <taxon>Alphaproteobacteria</taxon>
        <taxon>Sphingomonadales</taxon>
        <taxon>Sphingomonadaceae</taxon>
        <taxon>Novosphingobium</taxon>
    </lineage>
</organism>
<feature type="domain" description="HIT" evidence="2">
    <location>
        <begin position="1"/>
        <end position="103"/>
    </location>
</feature>
<dbReference type="RefSeq" id="WP_243920411.1">
    <property type="nucleotide sequence ID" value="NZ_JALHLG010000011.1"/>
</dbReference>
<dbReference type="EMBL" id="JALHLG010000011">
    <property type="protein sequence ID" value="MCJ2187123.1"/>
    <property type="molecule type" value="Genomic_DNA"/>
</dbReference>